<gene>
    <name evidence="11" type="ORF">CH333_04070</name>
</gene>
<dbReference type="EC" id="2.5.1.41" evidence="1 10"/>
<sequence>MGVYSYLLQIMKKRRAGFLFLLDPDKTDIKHIRSVVPQVERGGADAILVGGSTYDIDGFDDYLKEVKLNTTLPVILFPGSHFQISRNADAIFFLSLLSGRNPLYLVGEQVLGAPLIKKYGIEPIPCGYILVDGGHLSSVIYISNTLPIPRDGTNTAKFHALTAQYFGMKFVYLEAGSGAEVPVPDEMIGGVKSYIDIPVIVGGGLRNASLARQKVDAGADFVVIGTAFEGEAKIGEMVGEFARGTHK</sequence>
<dbReference type="GO" id="GO:0000107">
    <property type="term" value="F:imidazoleglycerol-phosphate synthase activity"/>
    <property type="evidence" value="ECO:0007669"/>
    <property type="project" value="TreeGrafter"/>
</dbReference>
<dbReference type="CDD" id="cd02812">
    <property type="entry name" value="PcrB_like"/>
    <property type="match status" value="1"/>
</dbReference>
<dbReference type="Proteomes" id="UP000215215">
    <property type="component" value="Unassembled WGS sequence"/>
</dbReference>
<dbReference type="SUPFAM" id="SSF51395">
    <property type="entry name" value="FMN-linked oxidoreductases"/>
    <property type="match status" value="1"/>
</dbReference>
<keyword evidence="3" id="KW-0808">Transferase</keyword>
<accession>A0A235BX94</accession>
<dbReference type="Gene3D" id="3.20.20.390">
    <property type="entry name" value="FMN-linked oxidoreductases"/>
    <property type="match status" value="1"/>
</dbReference>
<organism evidence="11 12">
    <name type="scientific">candidate division WOR-3 bacterium JGI_Cruoil_03_44_89</name>
    <dbReference type="NCBI Taxonomy" id="1973748"/>
    <lineage>
        <taxon>Bacteria</taxon>
        <taxon>Bacteria division WOR-3</taxon>
    </lineage>
</organism>
<evidence type="ECO:0000256" key="7">
    <source>
        <dbReference type="ARBA" id="ARBA00023209"/>
    </source>
</evidence>
<keyword evidence="5" id="KW-0460">Magnesium</keyword>
<keyword evidence="8" id="KW-1208">Phospholipid metabolism</keyword>
<dbReference type="NCBIfam" id="TIGR01769">
    <property type="entry name" value="GGGP"/>
    <property type="match status" value="1"/>
</dbReference>
<dbReference type="InterPro" id="IPR038597">
    <property type="entry name" value="GGGP/HepGP_synthase_sf"/>
</dbReference>
<dbReference type="InterPro" id="IPR008205">
    <property type="entry name" value="GGGP_HepGP_synthase"/>
</dbReference>
<evidence type="ECO:0000256" key="4">
    <source>
        <dbReference type="ARBA" id="ARBA00022723"/>
    </source>
</evidence>
<dbReference type="AlphaFoldDB" id="A0A235BX94"/>
<dbReference type="GO" id="GO:0005737">
    <property type="term" value="C:cytoplasm"/>
    <property type="evidence" value="ECO:0007669"/>
    <property type="project" value="InterPro"/>
</dbReference>
<keyword evidence="7" id="KW-0594">Phospholipid biosynthesis</keyword>
<protein>
    <recommendedName>
        <fullName evidence="1 10">Phosphoglycerol geranylgeranyltransferase</fullName>
        <ecNumber evidence="1 10">2.5.1.41</ecNumber>
    </recommendedName>
</protein>
<dbReference type="GO" id="GO:0047294">
    <property type="term" value="F:phosphoglycerol geranylgeranyltransferase activity"/>
    <property type="evidence" value="ECO:0007669"/>
    <property type="project" value="UniProtKB-UniRule"/>
</dbReference>
<dbReference type="HAMAP" id="MF_00112">
    <property type="entry name" value="GGGP_HepGP_synthase"/>
    <property type="match status" value="1"/>
</dbReference>
<keyword evidence="6" id="KW-0443">Lipid metabolism</keyword>
<comment type="catalytic activity">
    <reaction evidence="9">
        <text>sn-glycerol 1-phosphate + (2E,6E,10E)-geranylgeranyl diphosphate = sn-3-O-(geranylgeranyl)glycerol 1-phosphate + diphosphate</text>
        <dbReference type="Rhea" id="RHEA:23404"/>
        <dbReference type="ChEBI" id="CHEBI:33019"/>
        <dbReference type="ChEBI" id="CHEBI:57677"/>
        <dbReference type="ChEBI" id="CHEBI:57685"/>
        <dbReference type="ChEBI" id="CHEBI:58756"/>
        <dbReference type="EC" id="2.5.1.41"/>
    </reaction>
</comment>
<dbReference type="NCBIfam" id="NF003198">
    <property type="entry name" value="PRK04169.1-2"/>
    <property type="match status" value="1"/>
</dbReference>
<keyword evidence="2" id="KW-0444">Lipid biosynthesis</keyword>
<evidence type="ECO:0000256" key="9">
    <source>
        <dbReference type="ARBA" id="ARBA00047288"/>
    </source>
</evidence>
<dbReference type="PANTHER" id="PTHR21235:SF22">
    <property type="entry name" value="GERANYLGERANYLGLYCERYL PHOSPHATE SYNTHASE"/>
    <property type="match status" value="1"/>
</dbReference>
<evidence type="ECO:0000313" key="12">
    <source>
        <dbReference type="Proteomes" id="UP000215215"/>
    </source>
</evidence>
<dbReference type="GO" id="GO:0006650">
    <property type="term" value="P:glycerophospholipid metabolic process"/>
    <property type="evidence" value="ECO:0007669"/>
    <property type="project" value="InterPro"/>
</dbReference>
<evidence type="ECO:0000256" key="5">
    <source>
        <dbReference type="ARBA" id="ARBA00022842"/>
    </source>
</evidence>
<proteinExistence type="inferred from homology"/>
<evidence type="ECO:0000256" key="10">
    <source>
        <dbReference type="NCBIfam" id="TIGR01769"/>
    </source>
</evidence>
<evidence type="ECO:0000256" key="1">
    <source>
        <dbReference type="ARBA" id="ARBA00012676"/>
    </source>
</evidence>
<comment type="caution">
    <text evidence="11">The sequence shown here is derived from an EMBL/GenBank/DDBJ whole genome shotgun (WGS) entry which is preliminary data.</text>
</comment>
<dbReference type="InterPro" id="IPR010946">
    <property type="entry name" value="GGGP_synth"/>
</dbReference>
<dbReference type="GO" id="GO:0000287">
    <property type="term" value="F:magnesium ion binding"/>
    <property type="evidence" value="ECO:0007669"/>
    <property type="project" value="InterPro"/>
</dbReference>
<evidence type="ECO:0000313" key="11">
    <source>
        <dbReference type="EMBL" id="OYD16175.1"/>
    </source>
</evidence>
<evidence type="ECO:0000256" key="8">
    <source>
        <dbReference type="ARBA" id="ARBA00023264"/>
    </source>
</evidence>
<evidence type="ECO:0000256" key="2">
    <source>
        <dbReference type="ARBA" id="ARBA00022516"/>
    </source>
</evidence>
<evidence type="ECO:0000256" key="3">
    <source>
        <dbReference type="ARBA" id="ARBA00022679"/>
    </source>
</evidence>
<dbReference type="GO" id="GO:0008654">
    <property type="term" value="P:phospholipid biosynthetic process"/>
    <property type="evidence" value="ECO:0007669"/>
    <property type="project" value="UniProtKB-KW"/>
</dbReference>
<evidence type="ECO:0000256" key="6">
    <source>
        <dbReference type="ARBA" id="ARBA00023098"/>
    </source>
</evidence>
<keyword evidence="4" id="KW-0479">Metal-binding</keyword>
<name>A0A235BX94_UNCW3</name>
<dbReference type="NCBIfam" id="TIGR01768">
    <property type="entry name" value="GGGP-family"/>
    <property type="match status" value="1"/>
</dbReference>
<dbReference type="InterPro" id="IPR050064">
    <property type="entry name" value="IGPS_HisA/HisF"/>
</dbReference>
<dbReference type="Pfam" id="PF01884">
    <property type="entry name" value="PcrB"/>
    <property type="match status" value="1"/>
</dbReference>
<reference evidence="11 12" key="1">
    <citation type="submission" date="2017-07" db="EMBL/GenBank/DDBJ databases">
        <title>Recovery of genomes from metagenomes via a dereplication, aggregation, and scoring strategy.</title>
        <authorList>
            <person name="Sieber C.M."/>
            <person name="Probst A.J."/>
            <person name="Sharrar A."/>
            <person name="Thomas B.C."/>
            <person name="Hess M."/>
            <person name="Tringe S.G."/>
            <person name="Banfield J.F."/>
        </authorList>
    </citation>
    <scope>NUCLEOTIDE SEQUENCE [LARGE SCALE GENOMIC DNA]</scope>
    <source>
        <strain evidence="11">JGI_Cruoil_03_44_89</strain>
    </source>
</reference>
<dbReference type="PANTHER" id="PTHR21235">
    <property type="entry name" value="IMIDAZOLE GLYCEROL PHOSPHATE SYNTHASE SUBUNIT HISF/H IGP SYNTHASE SUBUNIT HISF/H"/>
    <property type="match status" value="1"/>
</dbReference>
<dbReference type="EMBL" id="NOZQ01000082">
    <property type="protein sequence ID" value="OYD16175.1"/>
    <property type="molecule type" value="Genomic_DNA"/>
</dbReference>